<dbReference type="Proteomes" id="UP001159427">
    <property type="component" value="Unassembled WGS sequence"/>
</dbReference>
<keyword evidence="6 8" id="KW-1133">Transmembrane helix</keyword>
<feature type="transmembrane region" description="Helical" evidence="8">
    <location>
        <begin position="298"/>
        <end position="316"/>
    </location>
</feature>
<keyword evidence="10" id="KW-1185">Reference proteome</keyword>
<feature type="transmembrane region" description="Helical" evidence="8">
    <location>
        <begin position="274"/>
        <end position="291"/>
    </location>
</feature>
<evidence type="ECO:0000256" key="8">
    <source>
        <dbReference type="SAM" id="Phobius"/>
    </source>
</evidence>
<dbReference type="InterPro" id="IPR018093">
    <property type="entry name" value="BCCT_CS"/>
</dbReference>
<feature type="transmembrane region" description="Helical" evidence="8">
    <location>
        <begin position="471"/>
        <end position="489"/>
    </location>
</feature>
<comment type="caution">
    <text evidence="9">The sequence shown here is derived from an EMBL/GenBank/DDBJ whole genome shotgun (WGS) entry which is preliminary data.</text>
</comment>
<evidence type="ECO:0000256" key="1">
    <source>
        <dbReference type="ARBA" id="ARBA00004651"/>
    </source>
</evidence>
<reference evidence="9 10" key="1">
    <citation type="submission" date="2022-05" db="EMBL/GenBank/DDBJ databases">
        <authorList>
            <consortium name="Genoscope - CEA"/>
            <person name="William W."/>
        </authorList>
    </citation>
    <scope>NUCLEOTIDE SEQUENCE [LARGE SCALE GENOMIC DNA]</scope>
</reference>
<feature type="transmembrane region" description="Helical" evidence="8">
    <location>
        <begin position="629"/>
        <end position="648"/>
    </location>
</feature>
<organism evidence="9 10">
    <name type="scientific">Porites evermanni</name>
    <dbReference type="NCBI Taxonomy" id="104178"/>
    <lineage>
        <taxon>Eukaryota</taxon>
        <taxon>Metazoa</taxon>
        <taxon>Cnidaria</taxon>
        <taxon>Anthozoa</taxon>
        <taxon>Hexacorallia</taxon>
        <taxon>Scleractinia</taxon>
        <taxon>Fungiina</taxon>
        <taxon>Poritidae</taxon>
        <taxon>Porites</taxon>
    </lineage>
</organism>
<dbReference type="InterPro" id="IPR006461">
    <property type="entry name" value="PLAC_motif_containing"/>
</dbReference>
<evidence type="ECO:0000256" key="6">
    <source>
        <dbReference type="ARBA" id="ARBA00022989"/>
    </source>
</evidence>
<feature type="transmembrane region" description="Helical" evidence="8">
    <location>
        <begin position="48"/>
        <end position="68"/>
    </location>
</feature>
<dbReference type="PROSITE" id="PS01303">
    <property type="entry name" value="BCCT"/>
    <property type="match status" value="1"/>
</dbReference>
<name>A0ABN8M644_9CNID</name>
<feature type="transmembrane region" description="Helical" evidence="8">
    <location>
        <begin position="185"/>
        <end position="203"/>
    </location>
</feature>
<evidence type="ECO:0000313" key="9">
    <source>
        <dbReference type="EMBL" id="CAH3024933.1"/>
    </source>
</evidence>
<dbReference type="InterPro" id="IPR000060">
    <property type="entry name" value="BCCT_transptr"/>
</dbReference>
<dbReference type="PANTHER" id="PTHR30047">
    <property type="entry name" value="HIGH-AFFINITY CHOLINE TRANSPORT PROTEIN-RELATED"/>
    <property type="match status" value="1"/>
</dbReference>
<sequence length="760" mass="84854">METRKMDSSSEQSEQENALKRCRWLRINWNWFKVGSSKFGIQIRLNPVVTLLSALVIWGFVVFCVLLPEFANKQMAEWKSWITETFTWMYIGTQNAWAVFIIVLYFSKYGTMKLGKPDEKPEFKDATYFTMLFAAGIGIGLFYFGVAEPVWHYAPGDYGNRYFDRYTDNQRAQDSINLTLFHWGIHGWIVYVVVGLLLAFVGYRQELPMTMRSCLYPLIGDKIYGWMGDMTDTVSVVCTMFGVCTSLGIGVMQLNAGVHRLNDSFEISTTNQIIIIWCVTACATASVVSGLKVGIRRLSEICFTLGLFIMLMVFFLDDPWHSLNVLVQSTGYYLQTVIQLGFHTDAFAQLGNAPDGKEAANWMDNWTIFYWGWWIAWSPFVGMFIAKISRGRTIRQFINATLTAPVGFSILWFSIFGGVGLRMERNAELANITCSSVLGGGEAKESFEGLYRLSCRGKTDMWFDVMESYEGLGTVLSVLSLVSIVLYFVTSSDSGSLVIDCLSANGDPEPPVLQRIFWALTEGATATALLYAGGQDALIALQTVSIASGVPYTIILCFMCVALWRAVKIEAGDLDIRGPQFTTSLLDVLSTPTTDSVSKVSLSVVAPWYFIGVAAGEVDKQNRRRCIHMLILAVPFYGAIALFAMGFFQPNLVYVGLSVLFGFFAYATSVRNSIREKHGINGNMVEDFFAVSCLYPFAAYQMETHMRNYEPRSAAVEELQVESGKAASECSSHSSSECCCIPLGEMDKLLYDPDAKNTNV</sequence>
<dbReference type="PANTHER" id="PTHR30047:SF7">
    <property type="entry name" value="HIGH-AFFINITY CHOLINE TRANSPORT PROTEIN"/>
    <property type="match status" value="1"/>
</dbReference>
<proteinExistence type="inferred from homology"/>
<accession>A0ABN8M644</accession>
<comment type="subcellular location">
    <subcellularLocation>
        <location evidence="1">Cell membrane</location>
        <topology evidence="1">Multi-pass membrane protein</topology>
    </subcellularLocation>
</comment>
<evidence type="ECO:0000256" key="3">
    <source>
        <dbReference type="ARBA" id="ARBA00022448"/>
    </source>
</evidence>
<evidence type="ECO:0000256" key="7">
    <source>
        <dbReference type="ARBA" id="ARBA00023136"/>
    </source>
</evidence>
<dbReference type="NCBIfam" id="TIGR00842">
    <property type="entry name" value="bcct"/>
    <property type="match status" value="1"/>
</dbReference>
<gene>
    <name evidence="9" type="ORF">PEVE_00024481</name>
</gene>
<feature type="transmembrane region" description="Helical" evidence="8">
    <location>
        <begin position="368"/>
        <end position="385"/>
    </location>
</feature>
<feature type="transmembrane region" description="Helical" evidence="8">
    <location>
        <begin position="234"/>
        <end position="254"/>
    </location>
</feature>
<keyword evidence="3" id="KW-0813">Transport</keyword>
<evidence type="ECO:0000313" key="10">
    <source>
        <dbReference type="Proteomes" id="UP001159427"/>
    </source>
</evidence>
<comment type="similarity">
    <text evidence="2">Belongs to the cornifelin family.</text>
</comment>
<dbReference type="Pfam" id="PF04749">
    <property type="entry name" value="PLAC8"/>
    <property type="match status" value="1"/>
</dbReference>
<dbReference type="EMBL" id="CALNXI010000328">
    <property type="protein sequence ID" value="CAH3024933.1"/>
    <property type="molecule type" value="Genomic_DNA"/>
</dbReference>
<keyword evidence="7 8" id="KW-0472">Membrane</keyword>
<feature type="transmembrane region" description="Helical" evidence="8">
    <location>
        <begin position="88"/>
        <end position="106"/>
    </location>
</feature>
<keyword evidence="5 8" id="KW-0812">Transmembrane</keyword>
<keyword evidence="4" id="KW-1003">Cell membrane</keyword>
<feature type="transmembrane region" description="Helical" evidence="8">
    <location>
        <begin position="126"/>
        <end position="146"/>
    </location>
</feature>
<evidence type="ECO:0000256" key="5">
    <source>
        <dbReference type="ARBA" id="ARBA00022692"/>
    </source>
</evidence>
<evidence type="ECO:0000256" key="4">
    <source>
        <dbReference type="ARBA" id="ARBA00022475"/>
    </source>
</evidence>
<evidence type="ECO:0000256" key="2">
    <source>
        <dbReference type="ARBA" id="ARBA00009024"/>
    </source>
</evidence>
<dbReference type="Pfam" id="PF02028">
    <property type="entry name" value="BCCT"/>
    <property type="match status" value="1"/>
</dbReference>
<feature type="transmembrane region" description="Helical" evidence="8">
    <location>
        <begin position="654"/>
        <end position="674"/>
    </location>
</feature>
<protein>
    <submittedName>
        <fullName evidence="9">Uncharacterized protein</fullName>
    </submittedName>
</protein>
<feature type="transmembrane region" description="Helical" evidence="8">
    <location>
        <begin position="539"/>
        <end position="564"/>
    </location>
</feature>